<dbReference type="Proteomes" id="UP000242770">
    <property type="component" value="Unassembled WGS sequence"/>
</dbReference>
<feature type="region of interest" description="Disordered" evidence="1">
    <location>
        <begin position="1"/>
        <end position="75"/>
    </location>
</feature>
<feature type="compositionally biased region" description="Low complexity" evidence="1">
    <location>
        <begin position="116"/>
        <end position="132"/>
    </location>
</feature>
<feature type="compositionally biased region" description="Basic and acidic residues" evidence="1">
    <location>
        <begin position="195"/>
        <end position="212"/>
    </location>
</feature>
<keyword evidence="3" id="KW-1185">Reference proteome</keyword>
<feature type="compositionally biased region" description="Low complexity" evidence="1">
    <location>
        <begin position="25"/>
        <end position="37"/>
    </location>
</feature>
<dbReference type="EMBL" id="CCFA01000201">
    <property type="protein sequence ID" value="CDR98618.1"/>
    <property type="molecule type" value="Genomic_DNA"/>
</dbReference>
<sequence length="325" mass="35572">MSDPAHPPTPSDAAERTEGLEADLGEPALPPAALLPLDVPPPPRRPTNRQDALMDDALRSLPPAAERNTRRQCSPATVLSMFNTSIFDPGSASAHAGSSSFAYPPPVPTPPPLHRTATVASATSAASVSTSSQNSAHRSRSNALKAAFTRVATFAAPSSPAQNPTPTSPKCRIRPSPMFHASSVQKTKQARRAARREARRAEKRARRERDLEPDLADDEQERTESTRAAQLGGEIVELPAEPPLDVPEANAPTATALAMASKAGRKPKRKLQFAPDQRRIRRVDLPPSFQVEDTYRNLDQSRYHHCTLASFLRRWLELFLQLRFR</sequence>
<reference evidence="3" key="1">
    <citation type="submission" date="2014-06" db="EMBL/GenBank/DDBJ databases">
        <authorList>
            <person name="Berkman P.J."/>
        </authorList>
    </citation>
    <scope>NUCLEOTIDE SEQUENCE [LARGE SCALE GENOMIC DNA]</scope>
</reference>
<evidence type="ECO:0000313" key="2">
    <source>
        <dbReference type="EMBL" id="CDR98618.1"/>
    </source>
</evidence>
<proteinExistence type="predicted"/>
<feature type="compositionally biased region" description="Pro residues" evidence="1">
    <location>
        <begin position="103"/>
        <end position="113"/>
    </location>
</feature>
<dbReference type="STRING" id="49012.A0A0F7RTL4"/>
<feature type="compositionally biased region" description="Pro residues" evidence="1">
    <location>
        <begin position="1"/>
        <end position="10"/>
    </location>
</feature>
<organism evidence="2 3">
    <name type="scientific">Sporisorium scitamineum</name>
    <dbReference type="NCBI Taxonomy" id="49012"/>
    <lineage>
        <taxon>Eukaryota</taxon>
        <taxon>Fungi</taxon>
        <taxon>Dikarya</taxon>
        <taxon>Basidiomycota</taxon>
        <taxon>Ustilaginomycotina</taxon>
        <taxon>Ustilaginomycetes</taxon>
        <taxon>Ustilaginales</taxon>
        <taxon>Ustilaginaceae</taxon>
        <taxon>Sporisorium</taxon>
    </lineage>
</organism>
<evidence type="ECO:0000313" key="3">
    <source>
        <dbReference type="Proteomes" id="UP000242770"/>
    </source>
</evidence>
<feature type="region of interest" description="Disordered" evidence="1">
    <location>
        <begin position="87"/>
        <end position="141"/>
    </location>
</feature>
<accession>A0A0F7RTL4</accession>
<gene>
    <name evidence="2" type="primary">SSCI03170.1</name>
</gene>
<name>A0A0F7RTL4_9BASI</name>
<feature type="compositionally biased region" description="Low complexity" evidence="1">
    <location>
        <begin position="90"/>
        <end position="102"/>
    </location>
</feature>
<dbReference type="AlphaFoldDB" id="A0A0F7RTL4"/>
<evidence type="ECO:0000256" key="1">
    <source>
        <dbReference type="SAM" id="MobiDB-lite"/>
    </source>
</evidence>
<protein>
    <submittedName>
        <fullName evidence="2">Uncharacterized protein</fullName>
    </submittedName>
</protein>
<feature type="region of interest" description="Disordered" evidence="1">
    <location>
        <begin position="155"/>
        <end position="226"/>
    </location>
</feature>